<feature type="transmembrane region" description="Helical" evidence="5">
    <location>
        <begin position="330"/>
        <end position="351"/>
    </location>
</feature>
<feature type="transmembrane region" description="Helical" evidence="5">
    <location>
        <begin position="143"/>
        <end position="165"/>
    </location>
</feature>
<feature type="domain" description="Major facilitator superfamily (MFS) profile" evidence="6">
    <location>
        <begin position="19"/>
        <end position="449"/>
    </location>
</feature>
<evidence type="ECO:0000256" key="1">
    <source>
        <dbReference type="ARBA" id="ARBA00004651"/>
    </source>
</evidence>
<feature type="transmembrane region" description="Helical" evidence="5">
    <location>
        <begin position="302"/>
        <end position="323"/>
    </location>
</feature>
<dbReference type="Proteomes" id="UP000219612">
    <property type="component" value="Unassembled WGS sequence"/>
</dbReference>
<evidence type="ECO:0000256" key="5">
    <source>
        <dbReference type="SAM" id="Phobius"/>
    </source>
</evidence>
<feature type="transmembrane region" description="Helical" evidence="5">
    <location>
        <begin position="429"/>
        <end position="446"/>
    </location>
</feature>
<keyword evidence="2 5" id="KW-0812">Transmembrane</keyword>
<keyword evidence="8" id="KW-1185">Reference proteome</keyword>
<dbReference type="GO" id="GO:0022857">
    <property type="term" value="F:transmembrane transporter activity"/>
    <property type="evidence" value="ECO:0007669"/>
    <property type="project" value="InterPro"/>
</dbReference>
<dbReference type="SUPFAM" id="SSF103473">
    <property type="entry name" value="MFS general substrate transporter"/>
    <property type="match status" value="1"/>
</dbReference>
<keyword evidence="3 5" id="KW-1133">Transmembrane helix</keyword>
<evidence type="ECO:0000256" key="4">
    <source>
        <dbReference type="ARBA" id="ARBA00023136"/>
    </source>
</evidence>
<feature type="transmembrane region" description="Helical" evidence="5">
    <location>
        <begin position="84"/>
        <end position="101"/>
    </location>
</feature>
<keyword evidence="4 5" id="KW-0472">Membrane</keyword>
<feature type="transmembrane region" description="Helical" evidence="5">
    <location>
        <begin position="227"/>
        <end position="245"/>
    </location>
</feature>
<accession>A0A285K7J6</accession>
<comment type="subcellular location">
    <subcellularLocation>
        <location evidence="1">Cell membrane</location>
        <topology evidence="1">Multi-pass membrane protein</topology>
    </subcellularLocation>
</comment>
<dbReference type="CDD" id="cd17321">
    <property type="entry name" value="MFS_MMR_MDR_like"/>
    <property type="match status" value="1"/>
</dbReference>
<organism evidence="7 8">
    <name type="scientific">Paractinoplanes atraurantiacus</name>
    <dbReference type="NCBI Taxonomy" id="1036182"/>
    <lineage>
        <taxon>Bacteria</taxon>
        <taxon>Bacillati</taxon>
        <taxon>Actinomycetota</taxon>
        <taxon>Actinomycetes</taxon>
        <taxon>Micromonosporales</taxon>
        <taxon>Micromonosporaceae</taxon>
        <taxon>Paractinoplanes</taxon>
    </lineage>
</organism>
<feature type="transmembrane region" description="Helical" evidence="5">
    <location>
        <begin position="171"/>
        <end position="190"/>
    </location>
</feature>
<dbReference type="PROSITE" id="PS50850">
    <property type="entry name" value="MFS"/>
    <property type="match status" value="1"/>
</dbReference>
<dbReference type="InterPro" id="IPR036259">
    <property type="entry name" value="MFS_trans_sf"/>
</dbReference>
<feature type="transmembrane region" description="Helical" evidence="5">
    <location>
        <begin position="54"/>
        <end position="72"/>
    </location>
</feature>
<dbReference type="InterPro" id="IPR020846">
    <property type="entry name" value="MFS_dom"/>
</dbReference>
<dbReference type="EMBL" id="OBDY01000033">
    <property type="protein sequence ID" value="SNY68560.1"/>
    <property type="molecule type" value="Genomic_DNA"/>
</dbReference>
<evidence type="ECO:0000259" key="6">
    <source>
        <dbReference type="PROSITE" id="PS50850"/>
    </source>
</evidence>
<dbReference type="OrthoDB" id="7375466at2"/>
<feature type="transmembrane region" description="Helical" evidence="5">
    <location>
        <begin position="405"/>
        <end position="422"/>
    </location>
</feature>
<evidence type="ECO:0000256" key="2">
    <source>
        <dbReference type="ARBA" id="ARBA00022692"/>
    </source>
</evidence>
<dbReference type="PANTHER" id="PTHR42718:SF39">
    <property type="entry name" value="ACTINORHODIN TRANSPORTER-RELATED"/>
    <property type="match status" value="1"/>
</dbReference>
<reference evidence="8" key="1">
    <citation type="submission" date="2017-09" db="EMBL/GenBank/DDBJ databases">
        <authorList>
            <person name="Varghese N."/>
            <person name="Submissions S."/>
        </authorList>
    </citation>
    <scope>NUCLEOTIDE SEQUENCE [LARGE SCALE GENOMIC DNA]</scope>
    <source>
        <strain evidence="8">CGMCC 4.6857</strain>
    </source>
</reference>
<protein>
    <submittedName>
        <fullName evidence="7">Predicted arabinose efflux permease, MFS family</fullName>
    </submittedName>
</protein>
<evidence type="ECO:0000313" key="7">
    <source>
        <dbReference type="EMBL" id="SNY68560.1"/>
    </source>
</evidence>
<proteinExistence type="predicted"/>
<gene>
    <name evidence="7" type="ORF">SAMN05421748_13354</name>
</gene>
<dbReference type="GO" id="GO:0005886">
    <property type="term" value="C:plasma membrane"/>
    <property type="evidence" value="ECO:0007669"/>
    <property type="project" value="UniProtKB-SubCell"/>
</dbReference>
<dbReference type="AlphaFoldDB" id="A0A285K7J6"/>
<evidence type="ECO:0000256" key="3">
    <source>
        <dbReference type="ARBA" id="ARBA00022989"/>
    </source>
</evidence>
<feature type="transmembrane region" description="Helical" evidence="5">
    <location>
        <begin position="270"/>
        <end position="290"/>
    </location>
</feature>
<dbReference type="InterPro" id="IPR011701">
    <property type="entry name" value="MFS"/>
</dbReference>
<dbReference type="PANTHER" id="PTHR42718">
    <property type="entry name" value="MAJOR FACILITATOR SUPERFAMILY MULTIDRUG TRANSPORTER MFSC"/>
    <property type="match status" value="1"/>
</dbReference>
<evidence type="ECO:0000313" key="8">
    <source>
        <dbReference type="Proteomes" id="UP000219612"/>
    </source>
</evidence>
<sequence length="469" mass="48377">MGYKQEVTALSHKVAPAPTTALCLAAAFTTLLDQSSLNTAVPALRDSLGAGAGSVQWIIAGYSLTFGLALVPAGRLGDAHGRKWLFIGGITLFCLAAILAGTAQEAWVVAVARLLQGVGAGTVNPQVLGIFQEMFTGRERTRALGAYALVGGIAGVIGPLVGGVLIDTAGWRYVLLLNVPFGLITIPLAIRYFPQSAGINRTTLDLPGLTLLGAATLSVLLPFTVPGTGWLLATTPALIAGLIIWERRYRGTPILLPALIRERGFRNGTLIAMFQFGSSLASSLAITLYLQEGLGWSPLHAALTVLPSALGFAVFSAVGWRILGRYGRRSVQWALVVAFVTIVATALIVQFVPEAHLGLALAVTQLVNGAAGGVIISPNQALTLAYAPLEAAGLAAALLQQAQRVAATIGTAAVTGVVLASLGRDSLTYGLAICAAMLAAAVFVAARPVGPAPALPARAPLDRPAARPR</sequence>
<dbReference type="Pfam" id="PF07690">
    <property type="entry name" value="MFS_1"/>
    <property type="match status" value="1"/>
</dbReference>
<name>A0A285K7J6_9ACTN</name>
<dbReference type="Gene3D" id="1.20.1250.20">
    <property type="entry name" value="MFS general substrate transporter like domains"/>
    <property type="match status" value="1"/>
</dbReference>
<dbReference type="PRINTS" id="PR01036">
    <property type="entry name" value="TCRTETB"/>
</dbReference>
<dbReference type="Gene3D" id="1.20.1720.10">
    <property type="entry name" value="Multidrug resistance protein D"/>
    <property type="match status" value="1"/>
</dbReference>